<name>A0ABW8JMH4_9GAMM</name>
<keyword evidence="3" id="KW-1185">Reference proteome</keyword>
<dbReference type="RefSeq" id="WP_404549499.1">
    <property type="nucleotide sequence ID" value="NZ_JADIKJ010000109.1"/>
</dbReference>
<evidence type="ECO:0000313" key="3">
    <source>
        <dbReference type="Proteomes" id="UP001620461"/>
    </source>
</evidence>
<proteinExistence type="predicted"/>
<organism evidence="2 3">
    <name type="scientific">Dyella jejuensis</name>
    <dbReference type="NCBI Taxonomy" id="1432009"/>
    <lineage>
        <taxon>Bacteria</taxon>
        <taxon>Pseudomonadati</taxon>
        <taxon>Pseudomonadota</taxon>
        <taxon>Gammaproteobacteria</taxon>
        <taxon>Lysobacterales</taxon>
        <taxon>Rhodanobacteraceae</taxon>
        <taxon>Dyella</taxon>
    </lineage>
</organism>
<feature type="region of interest" description="Disordered" evidence="1">
    <location>
        <begin position="70"/>
        <end position="93"/>
    </location>
</feature>
<comment type="caution">
    <text evidence="2">The sequence shown here is derived from an EMBL/GenBank/DDBJ whole genome shotgun (WGS) entry which is preliminary data.</text>
</comment>
<reference evidence="2 3" key="1">
    <citation type="submission" date="2020-10" db="EMBL/GenBank/DDBJ databases">
        <title>Phylogeny of dyella-like bacteria.</title>
        <authorList>
            <person name="Fu J."/>
        </authorList>
    </citation>
    <scope>NUCLEOTIDE SEQUENCE [LARGE SCALE GENOMIC DNA]</scope>
    <source>
        <strain evidence="2 3">JP1</strain>
    </source>
</reference>
<feature type="non-terminal residue" evidence="2">
    <location>
        <position position="93"/>
    </location>
</feature>
<feature type="non-terminal residue" evidence="2">
    <location>
        <position position="1"/>
    </location>
</feature>
<gene>
    <name evidence="2" type="ORF">ISP15_18465</name>
</gene>
<dbReference type="Proteomes" id="UP001620461">
    <property type="component" value="Unassembled WGS sequence"/>
</dbReference>
<sequence length="93" mass="9209">GGSGSFNYSQNKSSSHYAGVTHVSGIQAGDGGFDINVHGNTHLNGGVIASTADPGKNSLTTGTLTYQDIQNESSGKASGSNYGAGSDVLSGSK</sequence>
<evidence type="ECO:0008006" key="4">
    <source>
        <dbReference type="Google" id="ProtNLM"/>
    </source>
</evidence>
<accession>A0ABW8JMH4</accession>
<protein>
    <recommendedName>
        <fullName evidence="4">Filamentous hemagglutinin</fullName>
    </recommendedName>
</protein>
<evidence type="ECO:0000313" key="2">
    <source>
        <dbReference type="EMBL" id="MFK2902313.1"/>
    </source>
</evidence>
<dbReference type="EMBL" id="JADIKJ010000109">
    <property type="protein sequence ID" value="MFK2902313.1"/>
    <property type="molecule type" value="Genomic_DNA"/>
</dbReference>
<evidence type="ECO:0000256" key="1">
    <source>
        <dbReference type="SAM" id="MobiDB-lite"/>
    </source>
</evidence>